<dbReference type="RefSeq" id="XP_015896910.2">
    <property type="nucleotide sequence ID" value="XM_016041424.4"/>
</dbReference>
<dbReference type="Gene3D" id="2.60.270.50">
    <property type="match status" value="1"/>
</dbReference>
<gene>
    <name evidence="2" type="primary">LOC107430576</name>
</gene>
<dbReference type="Pfam" id="PF21230">
    <property type="entry name" value="Nakanori"/>
    <property type="match status" value="1"/>
</dbReference>
<accession>A0A6P4ALG7</accession>
<organism evidence="1 2">
    <name type="scientific">Ziziphus jujuba</name>
    <name type="common">Chinese jujube</name>
    <name type="synonym">Ziziphus sativa</name>
    <dbReference type="NCBI Taxonomy" id="326968"/>
    <lineage>
        <taxon>Eukaryota</taxon>
        <taxon>Viridiplantae</taxon>
        <taxon>Streptophyta</taxon>
        <taxon>Embryophyta</taxon>
        <taxon>Tracheophyta</taxon>
        <taxon>Spermatophyta</taxon>
        <taxon>Magnoliopsida</taxon>
        <taxon>eudicotyledons</taxon>
        <taxon>Gunneridae</taxon>
        <taxon>Pentapetalae</taxon>
        <taxon>rosids</taxon>
        <taxon>fabids</taxon>
        <taxon>Rosales</taxon>
        <taxon>Rhamnaceae</taxon>
        <taxon>Paliureae</taxon>
        <taxon>Ziziphus</taxon>
    </lineage>
</organism>
<name>A0A6P4ALG7_ZIZJJ</name>
<dbReference type="GeneID" id="107430576"/>
<dbReference type="KEGG" id="zju:107430576"/>
<proteinExistence type="predicted"/>
<dbReference type="InterPro" id="IPR053085">
    <property type="entry name" value="Jasmonate-induced_protein"/>
</dbReference>
<dbReference type="InterPro" id="IPR049065">
    <property type="entry name" value="Nakanori"/>
</dbReference>
<protein>
    <submittedName>
        <fullName evidence="2">23 kDa jasmonate-induced protein</fullName>
    </submittedName>
</protein>
<dbReference type="PANTHER" id="PTHR36482:SF5">
    <property type="entry name" value="23 KDA JASMONATE-INDUCED PROTEIN-LIKE"/>
    <property type="match status" value="1"/>
</dbReference>
<dbReference type="InParanoid" id="A0A6P4ALG7"/>
<sequence length="209" mass="23263">MGSNVFGNPITTATLEAMPEYIGKVITRTDRAHVALNMKNAEGKDVNARKFVENLKERYGNGVSTLCLIYNATGDTLKHVGYHDWRGHIGESPYPNEIANGQWGAYLHVKTSGAATGSIAATVYRGKNETGKDCDWMLSWYNPWSGKNRVYTEIREGHHYEEDHWDYIYNILSNKGLSYTDTWNGCISTVTTGVSTSPIFEGIMKLVGA</sequence>
<keyword evidence="1" id="KW-1185">Reference proteome</keyword>
<evidence type="ECO:0000313" key="2">
    <source>
        <dbReference type="RefSeq" id="XP_015896910.2"/>
    </source>
</evidence>
<dbReference type="PANTHER" id="PTHR36482">
    <property type="entry name" value="OSJNBA0024J22.15 PROTEIN"/>
    <property type="match status" value="1"/>
</dbReference>
<evidence type="ECO:0000313" key="1">
    <source>
        <dbReference type="Proteomes" id="UP001652623"/>
    </source>
</evidence>
<dbReference type="Proteomes" id="UP001652623">
    <property type="component" value="Chromosome 6"/>
</dbReference>
<dbReference type="AlphaFoldDB" id="A0A6P4ALG7"/>
<reference evidence="2" key="1">
    <citation type="submission" date="2025-08" db="UniProtKB">
        <authorList>
            <consortium name="RefSeq"/>
        </authorList>
    </citation>
    <scope>IDENTIFICATION</scope>
    <source>
        <tissue evidence="2">Seedling</tissue>
    </source>
</reference>